<gene>
    <name evidence="1" type="ORF">RH861_16155</name>
</gene>
<evidence type="ECO:0000313" key="2">
    <source>
        <dbReference type="Proteomes" id="UP001260072"/>
    </source>
</evidence>
<dbReference type="Pfam" id="PF14137">
    <property type="entry name" value="DUF4304"/>
    <property type="match status" value="1"/>
</dbReference>
<organism evidence="1 2">
    <name type="scientific">Agromyces indicus</name>
    <dbReference type="NCBI Taxonomy" id="758919"/>
    <lineage>
        <taxon>Bacteria</taxon>
        <taxon>Bacillati</taxon>
        <taxon>Actinomycetota</taxon>
        <taxon>Actinomycetes</taxon>
        <taxon>Micrococcales</taxon>
        <taxon>Microbacteriaceae</taxon>
        <taxon>Agromyces</taxon>
    </lineage>
</organism>
<dbReference type="InterPro" id="IPR025412">
    <property type="entry name" value="DUF4304"/>
</dbReference>
<name>A0ABU1FQ56_9MICO</name>
<sequence length="156" mass="17487">MVTRRDPVQATFDEFGAKLGLEKRARTWYRRSPGMVGILNLQKSQWGAQYYLNVAFWFTALGAEEFPNEREAHVRSRLDAVLGQADAAELTALLDLDAPIREADRVTELLRVLGGELAPLFEKFTSVAAFRSPAGRELLMRALVRREAQPLVLADA</sequence>
<dbReference type="Proteomes" id="UP001260072">
    <property type="component" value="Unassembled WGS sequence"/>
</dbReference>
<evidence type="ECO:0000313" key="1">
    <source>
        <dbReference type="EMBL" id="MDR5693606.1"/>
    </source>
</evidence>
<dbReference type="RefSeq" id="WP_310521842.1">
    <property type="nucleotide sequence ID" value="NZ_BAABBS010000002.1"/>
</dbReference>
<keyword evidence="2" id="KW-1185">Reference proteome</keyword>
<accession>A0ABU1FQ56</accession>
<comment type="caution">
    <text evidence="1">The sequence shown here is derived from an EMBL/GenBank/DDBJ whole genome shotgun (WGS) entry which is preliminary data.</text>
</comment>
<reference evidence="2" key="1">
    <citation type="submission" date="2023-07" db="EMBL/GenBank/DDBJ databases">
        <title>Description of three actinobacteria isolated from air of manufacturing shop in a pharmaceutical factory.</title>
        <authorList>
            <person name="Zhang D.-F."/>
        </authorList>
    </citation>
    <scope>NUCLEOTIDE SEQUENCE [LARGE SCALE GENOMIC DNA]</scope>
    <source>
        <strain evidence="2">CCTCC AB 2011122</strain>
    </source>
</reference>
<protein>
    <submittedName>
        <fullName evidence="1">DUF4304 domain-containing protein</fullName>
    </submittedName>
</protein>
<proteinExistence type="predicted"/>
<dbReference type="EMBL" id="JAVKGS010000006">
    <property type="protein sequence ID" value="MDR5693606.1"/>
    <property type="molecule type" value="Genomic_DNA"/>
</dbReference>